<organism evidence="2 3">
    <name type="scientific">Duganella lactea</name>
    <dbReference type="NCBI Taxonomy" id="2692173"/>
    <lineage>
        <taxon>Bacteria</taxon>
        <taxon>Pseudomonadati</taxon>
        <taxon>Pseudomonadota</taxon>
        <taxon>Betaproteobacteria</taxon>
        <taxon>Burkholderiales</taxon>
        <taxon>Oxalobacteraceae</taxon>
        <taxon>Telluria group</taxon>
        <taxon>Duganella</taxon>
    </lineage>
</organism>
<dbReference type="NCBIfam" id="TIGR01764">
    <property type="entry name" value="excise"/>
    <property type="match status" value="1"/>
</dbReference>
<evidence type="ECO:0000313" key="3">
    <source>
        <dbReference type="Proteomes" id="UP000474565"/>
    </source>
</evidence>
<sequence length="90" mass="9829">MMEDLTTEETAKFLSLSRSHVNSLVDANALPAIRTSGGHRRVPKAALVEYKQNMKARQAMGLDAMAEASSAMGLYDGELDGIPSRHKRKV</sequence>
<protein>
    <submittedName>
        <fullName evidence="2">Excisionase family DNA-binding protein</fullName>
    </submittedName>
</protein>
<evidence type="ECO:0000313" key="2">
    <source>
        <dbReference type="EMBL" id="MYM81804.1"/>
    </source>
</evidence>
<accession>A0A6L8MH14</accession>
<dbReference type="InterPro" id="IPR041657">
    <property type="entry name" value="HTH_17"/>
</dbReference>
<gene>
    <name evidence="2" type="ORF">GTP44_07510</name>
</gene>
<comment type="caution">
    <text evidence="2">The sequence shown here is derived from an EMBL/GenBank/DDBJ whole genome shotgun (WGS) entry which is preliminary data.</text>
</comment>
<evidence type="ECO:0000259" key="1">
    <source>
        <dbReference type="Pfam" id="PF12728"/>
    </source>
</evidence>
<reference evidence="2 3" key="1">
    <citation type="submission" date="2019-12" db="EMBL/GenBank/DDBJ databases">
        <title>Novel species isolated from a subtropical stream in China.</title>
        <authorList>
            <person name="Lu H."/>
        </authorList>
    </citation>
    <scope>NUCLEOTIDE SEQUENCE [LARGE SCALE GENOMIC DNA]</scope>
    <source>
        <strain evidence="2 3">FT50W</strain>
    </source>
</reference>
<dbReference type="Pfam" id="PF12728">
    <property type="entry name" value="HTH_17"/>
    <property type="match status" value="1"/>
</dbReference>
<dbReference type="GO" id="GO:0003677">
    <property type="term" value="F:DNA binding"/>
    <property type="evidence" value="ECO:0007669"/>
    <property type="project" value="UniProtKB-KW"/>
</dbReference>
<dbReference type="InterPro" id="IPR010093">
    <property type="entry name" value="SinI_DNA-bd"/>
</dbReference>
<dbReference type="RefSeq" id="WP_161018940.1">
    <property type="nucleotide sequence ID" value="NZ_WWCP01000006.1"/>
</dbReference>
<keyword evidence="2" id="KW-0238">DNA-binding</keyword>
<dbReference type="AlphaFoldDB" id="A0A6L8MH14"/>
<dbReference type="EMBL" id="WWCP01000006">
    <property type="protein sequence ID" value="MYM81804.1"/>
    <property type="molecule type" value="Genomic_DNA"/>
</dbReference>
<name>A0A6L8MH14_9BURK</name>
<dbReference type="Proteomes" id="UP000474565">
    <property type="component" value="Unassembled WGS sequence"/>
</dbReference>
<proteinExistence type="predicted"/>
<feature type="domain" description="Helix-turn-helix" evidence="1">
    <location>
        <begin position="5"/>
        <end position="53"/>
    </location>
</feature>